<evidence type="ECO:0008006" key="2">
    <source>
        <dbReference type="Google" id="ProtNLM"/>
    </source>
</evidence>
<dbReference type="EMBL" id="UINC01019613">
    <property type="protein sequence ID" value="SVA83138.1"/>
    <property type="molecule type" value="Genomic_DNA"/>
</dbReference>
<evidence type="ECO:0000313" key="1">
    <source>
        <dbReference type="EMBL" id="SVA83138.1"/>
    </source>
</evidence>
<name>A0A381Z1I6_9ZZZZ</name>
<dbReference type="Gene3D" id="2.40.160.60">
    <property type="entry name" value="Outer membrane protein transport protein (OMPP1/FadL/TodX)"/>
    <property type="match status" value="1"/>
</dbReference>
<protein>
    <recommendedName>
        <fullName evidence="2">DUF5723 domain-containing protein</fullName>
    </recommendedName>
</protein>
<dbReference type="AlphaFoldDB" id="A0A381Z1I6"/>
<gene>
    <name evidence="1" type="ORF">METZ01_LOCUS135992</name>
</gene>
<organism evidence="1">
    <name type="scientific">marine metagenome</name>
    <dbReference type="NCBI Taxonomy" id="408172"/>
    <lineage>
        <taxon>unclassified sequences</taxon>
        <taxon>metagenomes</taxon>
        <taxon>ecological metagenomes</taxon>
    </lineage>
</organism>
<proteinExistence type="predicted"/>
<accession>A0A381Z1I6</accession>
<reference evidence="1" key="1">
    <citation type="submission" date="2018-05" db="EMBL/GenBank/DDBJ databases">
        <authorList>
            <person name="Lanie J.A."/>
            <person name="Ng W.-L."/>
            <person name="Kazmierczak K.M."/>
            <person name="Andrzejewski T.M."/>
            <person name="Davidsen T.M."/>
            <person name="Wayne K.J."/>
            <person name="Tettelin H."/>
            <person name="Glass J.I."/>
            <person name="Rusch D."/>
            <person name="Podicherti R."/>
            <person name="Tsui H.-C.T."/>
            <person name="Winkler M.E."/>
        </authorList>
    </citation>
    <scope>NUCLEOTIDE SEQUENCE</scope>
</reference>
<sequence>MYLFASGSYDFFNFPVDARNLALHNSASAYDGILLNNNPASLSKRANGNTYSYFYLPANIHFTGFQNVHNSSSGVRANKISFMSYGAIIDGETEKKSYAYDILLESGVKKEIKNLTSVGFSVGYLFSSIAGYKSQLLYSNIGIRSRMLRKRLGIGLSLENIGFLLKPYTDVKEPIPALFRTALYYEPQYIPLIINGDFVTFIGDDKPFHFSGGIEFKPHNRLTLRLGSSNHRKGYMTNDFSSDVIAGFSGGAGFRFTNMTLDVGFMNLGPAGFVMGFSLMKKMD</sequence>